<protein>
    <recommendedName>
        <fullName evidence="2">Cyclic nucleotide-binding domain-containing protein</fullName>
    </recommendedName>
</protein>
<dbReference type="InterPro" id="IPR018488">
    <property type="entry name" value="cNMP-bd_CS"/>
</dbReference>
<dbReference type="PROSITE" id="PS50042">
    <property type="entry name" value="CNMP_BINDING_3"/>
    <property type="match status" value="1"/>
</dbReference>
<dbReference type="EMBL" id="CM026421">
    <property type="protein sequence ID" value="KAG0591433.1"/>
    <property type="molecule type" value="Genomic_DNA"/>
</dbReference>
<gene>
    <name evidence="3" type="ORF">KC19_1G175700</name>
</gene>
<dbReference type="AlphaFoldDB" id="A0A8T0J956"/>
<feature type="compositionally biased region" description="Low complexity" evidence="1">
    <location>
        <begin position="212"/>
        <end position="226"/>
    </location>
</feature>
<keyword evidence="4" id="KW-1185">Reference proteome</keyword>
<feature type="domain" description="Cyclic nucleotide-binding" evidence="2">
    <location>
        <begin position="384"/>
        <end position="426"/>
    </location>
</feature>
<accession>A0A8T0J956</accession>
<evidence type="ECO:0000256" key="1">
    <source>
        <dbReference type="SAM" id="MobiDB-lite"/>
    </source>
</evidence>
<dbReference type="InterPro" id="IPR000595">
    <property type="entry name" value="cNMP-bd_dom"/>
</dbReference>
<feature type="compositionally biased region" description="Basic residues" evidence="1">
    <location>
        <begin position="231"/>
        <end position="242"/>
    </location>
</feature>
<feature type="region of interest" description="Disordered" evidence="1">
    <location>
        <begin position="73"/>
        <end position="94"/>
    </location>
</feature>
<dbReference type="Gene3D" id="2.60.120.10">
    <property type="entry name" value="Jelly Rolls"/>
    <property type="match status" value="1"/>
</dbReference>
<feature type="region of interest" description="Disordered" evidence="1">
    <location>
        <begin position="348"/>
        <end position="372"/>
    </location>
</feature>
<evidence type="ECO:0000313" key="3">
    <source>
        <dbReference type="EMBL" id="KAG0591433.1"/>
    </source>
</evidence>
<dbReference type="SUPFAM" id="SSF51206">
    <property type="entry name" value="cAMP-binding domain-like"/>
    <property type="match status" value="1"/>
</dbReference>
<name>A0A8T0J956_CERPU</name>
<dbReference type="InterPro" id="IPR014710">
    <property type="entry name" value="RmlC-like_jellyroll"/>
</dbReference>
<evidence type="ECO:0000313" key="4">
    <source>
        <dbReference type="Proteomes" id="UP000822688"/>
    </source>
</evidence>
<dbReference type="InterPro" id="IPR018490">
    <property type="entry name" value="cNMP-bd_dom_sf"/>
</dbReference>
<sequence length="504" mass="57949">MTHLRCSLSGLENAEWLWKFNQGNEPQHYRGQHQLKVSTVCCRPNCHQKCRQEIHDREKEWWRPSLVSRPSTRGSRIVSRCHSQPTQPVLPEGLPKEIMSRPDVIYRMLTHQKTPKSGQIEPKKCSTTNEKVSRAKRPCTAPSPKPNSSAIKKKASIICSEEGDPLSPWRASPDMAHTRSTTRASNRSSQGFHASFADSTPEPASTREYSKSRSTSSTSARFKSPSAMQDRKRKLQTVKKRSPVTNKKYSFSTFVKDCEEKEKSKKVEDVEFSEKENKLWQMGLTTTGMMPAVFMTNENRYYQRKFTKWARTVMDREKKLLSFDTFEGTTTPSFMPGLPQEGIVKLEQSHTPQPKRATPEDAASKTTMSATGSTQSHMSTILDIGALIDGQYFGERGLLMDSKRAASVVAVSLVETLVLNKWDFHRHCDRDVIRALAKHQYKREEEIYHLYMRTRKWEIYKKQVVEDICNAKSARKSTRRTRPVRVVRRPDGRSIEIPLKEWAY</sequence>
<reference evidence="3" key="1">
    <citation type="submission" date="2020-06" db="EMBL/GenBank/DDBJ databases">
        <title>WGS assembly of Ceratodon purpureus strain R40.</title>
        <authorList>
            <person name="Carey S.B."/>
            <person name="Jenkins J."/>
            <person name="Shu S."/>
            <person name="Lovell J.T."/>
            <person name="Sreedasyam A."/>
            <person name="Maumus F."/>
            <person name="Tiley G.P."/>
            <person name="Fernandez-Pozo N."/>
            <person name="Barry K."/>
            <person name="Chen C."/>
            <person name="Wang M."/>
            <person name="Lipzen A."/>
            <person name="Daum C."/>
            <person name="Saski C.A."/>
            <person name="Payton A.C."/>
            <person name="Mcbreen J.C."/>
            <person name="Conrad R.E."/>
            <person name="Kollar L.M."/>
            <person name="Olsson S."/>
            <person name="Huttunen S."/>
            <person name="Landis J.B."/>
            <person name="Wickett N.J."/>
            <person name="Johnson M.G."/>
            <person name="Rensing S.A."/>
            <person name="Grimwood J."/>
            <person name="Schmutz J."/>
            <person name="Mcdaniel S.F."/>
        </authorList>
    </citation>
    <scope>NUCLEOTIDE SEQUENCE</scope>
    <source>
        <strain evidence="3">R40</strain>
    </source>
</reference>
<feature type="region of interest" description="Disordered" evidence="1">
    <location>
        <begin position="113"/>
        <end position="242"/>
    </location>
</feature>
<comment type="caution">
    <text evidence="3">The sequence shown here is derived from an EMBL/GenBank/DDBJ whole genome shotgun (WGS) entry which is preliminary data.</text>
</comment>
<dbReference type="PROSITE" id="PS00889">
    <property type="entry name" value="CNMP_BINDING_2"/>
    <property type="match status" value="1"/>
</dbReference>
<organism evidence="3 4">
    <name type="scientific">Ceratodon purpureus</name>
    <name type="common">Fire moss</name>
    <name type="synonym">Dicranum purpureum</name>
    <dbReference type="NCBI Taxonomy" id="3225"/>
    <lineage>
        <taxon>Eukaryota</taxon>
        <taxon>Viridiplantae</taxon>
        <taxon>Streptophyta</taxon>
        <taxon>Embryophyta</taxon>
        <taxon>Bryophyta</taxon>
        <taxon>Bryophytina</taxon>
        <taxon>Bryopsida</taxon>
        <taxon>Dicranidae</taxon>
        <taxon>Pseudoditrichales</taxon>
        <taxon>Ditrichaceae</taxon>
        <taxon>Ceratodon</taxon>
    </lineage>
</organism>
<proteinExistence type="predicted"/>
<feature type="compositionally biased region" description="Low complexity" evidence="1">
    <location>
        <begin position="178"/>
        <end position="189"/>
    </location>
</feature>
<dbReference type="Proteomes" id="UP000822688">
    <property type="component" value="Chromosome 1"/>
</dbReference>
<evidence type="ECO:0000259" key="2">
    <source>
        <dbReference type="PROSITE" id="PS50042"/>
    </source>
</evidence>